<evidence type="ECO:0000313" key="3">
    <source>
        <dbReference type="Proteomes" id="UP000190750"/>
    </source>
</evidence>
<accession>A0A1T1APH5</accession>
<name>A0A1T1APH5_RHOFE</name>
<dbReference type="Proteomes" id="UP000190750">
    <property type="component" value="Unassembled WGS sequence"/>
</dbReference>
<dbReference type="InterPro" id="IPR037523">
    <property type="entry name" value="VOC_core"/>
</dbReference>
<organism evidence="2 3">
    <name type="scientific">Rhodoferax fermentans</name>
    <dbReference type="NCBI Taxonomy" id="28066"/>
    <lineage>
        <taxon>Bacteria</taxon>
        <taxon>Pseudomonadati</taxon>
        <taxon>Pseudomonadota</taxon>
        <taxon>Betaproteobacteria</taxon>
        <taxon>Burkholderiales</taxon>
        <taxon>Comamonadaceae</taxon>
        <taxon>Rhodoferax</taxon>
    </lineage>
</organism>
<evidence type="ECO:0000313" key="2">
    <source>
        <dbReference type="EMBL" id="OOV06011.1"/>
    </source>
</evidence>
<keyword evidence="3" id="KW-1185">Reference proteome</keyword>
<reference evidence="2 3" key="1">
    <citation type="submission" date="2017-01" db="EMBL/GenBank/DDBJ databases">
        <title>Genome sequencing of Rhodoferax fermentans JCM 7819.</title>
        <authorList>
            <person name="Kim Y.J."/>
            <person name="Farh M.E.-A."/>
            <person name="Yang D.-C."/>
        </authorList>
    </citation>
    <scope>NUCLEOTIDE SEQUENCE [LARGE SCALE GENOMIC DNA]</scope>
    <source>
        <strain evidence="2 3">JCM 7819</strain>
    </source>
</reference>
<dbReference type="RefSeq" id="WP_078363790.1">
    <property type="nucleotide sequence ID" value="NZ_MTJN01000002.1"/>
</dbReference>
<protein>
    <submittedName>
        <fullName evidence="2">Glyoxalase</fullName>
    </submittedName>
</protein>
<dbReference type="InterPro" id="IPR029068">
    <property type="entry name" value="Glyas_Bleomycin-R_OHBP_Dase"/>
</dbReference>
<feature type="domain" description="VOC" evidence="1">
    <location>
        <begin position="1"/>
        <end position="117"/>
    </location>
</feature>
<evidence type="ECO:0000259" key="1">
    <source>
        <dbReference type="PROSITE" id="PS51819"/>
    </source>
</evidence>
<dbReference type="EMBL" id="MTJN01000002">
    <property type="protein sequence ID" value="OOV06011.1"/>
    <property type="molecule type" value="Genomic_DNA"/>
</dbReference>
<dbReference type="STRING" id="28066.RF819_04115"/>
<sequence length="130" mass="14412">MLAHSLSPCITTTKVEESRDFYVRHFGAKVTFDCGWYVSLGFGQGASLQFMAPQPEQPVCNPAGLTYNFSVSDVDAEFQSLAASGLVAVLPLEDHPWGDRGFAVQDPNGILLYIYAEREPSPEFKQYFKP</sequence>
<proteinExistence type="predicted"/>
<comment type="caution">
    <text evidence="2">The sequence shown here is derived from an EMBL/GenBank/DDBJ whole genome shotgun (WGS) entry which is preliminary data.</text>
</comment>
<dbReference type="SUPFAM" id="SSF54593">
    <property type="entry name" value="Glyoxalase/Bleomycin resistance protein/Dihydroxybiphenyl dioxygenase"/>
    <property type="match status" value="1"/>
</dbReference>
<dbReference type="Pfam" id="PF00903">
    <property type="entry name" value="Glyoxalase"/>
    <property type="match status" value="1"/>
</dbReference>
<dbReference type="AlphaFoldDB" id="A0A1T1APH5"/>
<dbReference type="PROSITE" id="PS51819">
    <property type="entry name" value="VOC"/>
    <property type="match status" value="1"/>
</dbReference>
<dbReference type="Gene3D" id="3.30.720.110">
    <property type="match status" value="1"/>
</dbReference>
<dbReference type="Gene3D" id="3.30.720.120">
    <property type="match status" value="1"/>
</dbReference>
<dbReference type="InterPro" id="IPR004360">
    <property type="entry name" value="Glyas_Fos-R_dOase_dom"/>
</dbReference>
<dbReference type="OrthoDB" id="9797663at2"/>
<gene>
    <name evidence="2" type="ORF">RF819_04115</name>
</gene>